<protein>
    <submittedName>
        <fullName evidence="1">Uncharacterized protein</fullName>
    </submittedName>
</protein>
<name>A0A9J6GAU4_HAELO</name>
<gene>
    <name evidence="1" type="ORF">HPB48_011098</name>
</gene>
<organism evidence="1 2">
    <name type="scientific">Haemaphysalis longicornis</name>
    <name type="common">Bush tick</name>
    <dbReference type="NCBI Taxonomy" id="44386"/>
    <lineage>
        <taxon>Eukaryota</taxon>
        <taxon>Metazoa</taxon>
        <taxon>Ecdysozoa</taxon>
        <taxon>Arthropoda</taxon>
        <taxon>Chelicerata</taxon>
        <taxon>Arachnida</taxon>
        <taxon>Acari</taxon>
        <taxon>Parasitiformes</taxon>
        <taxon>Ixodida</taxon>
        <taxon>Ixodoidea</taxon>
        <taxon>Ixodidae</taxon>
        <taxon>Haemaphysalinae</taxon>
        <taxon>Haemaphysalis</taxon>
    </lineage>
</organism>
<dbReference type="AlphaFoldDB" id="A0A9J6GAU4"/>
<proteinExistence type="predicted"/>
<accession>A0A9J6GAU4</accession>
<evidence type="ECO:0000313" key="2">
    <source>
        <dbReference type="Proteomes" id="UP000821853"/>
    </source>
</evidence>
<dbReference type="Proteomes" id="UP000821853">
    <property type="component" value="Chromosome 4"/>
</dbReference>
<dbReference type="EMBL" id="JABSTR010000006">
    <property type="protein sequence ID" value="KAH9372299.1"/>
    <property type="molecule type" value="Genomic_DNA"/>
</dbReference>
<sequence length="62" mass="6717">MISPDGLGSGLWHYVGKGTVSVEDMREFGLGGSPIEKLYAKNTKQGSRYFPLHTTATSQASR</sequence>
<reference evidence="1 2" key="1">
    <citation type="journal article" date="2020" name="Cell">
        <title>Large-Scale Comparative Analyses of Tick Genomes Elucidate Their Genetic Diversity and Vector Capacities.</title>
        <authorList>
            <consortium name="Tick Genome and Microbiome Consortium (TIGMIC)"/>
            <person name="Jia N."/>
            <person name="Wang J."/>
            <person name="Shi W."/>
            <person name="Du L."/>
            <person name="Sun Y."/>
            <person name="Zhan W."/>
            <person name="Jiang J.F."/>
            <person name="Wang Q."/>
            <person name="Zhang B."/>
            <person name="Ji P."/>
            <person name="Bell-Sakyi L."/>
            <person name="Cui X.M."/>
            <person name="Yuan T.T."/>
            <person name="Jiang B.G."/>
            <person name="Yang W.F."/>
            <person name="Lam T.T."/>
            <person name="Chang Q.C."/>
            <person name="Ding S.J."/>
            <person name="Wang X.J."/>
            <person name="Zhu J.G."/>
            <person name="Ruan X.D."/>
            <person name="Zhao L."/>
            <person name="Wei J.T."/>
            <person name="Ye R.Z."/>
            <person name="Que T.C."/>
            <person name="Du C.H."/>
            <person name="Zhou Y.H."/>
            <person name="Cheng J.X."/>
            <person name="Dai P.F."/>
            <person name="Guo W.B."/>
            <person name="Han X.H."/>
            <person name="Huang E.J."/>
            <person name="Li L.F."/>
            <person name="Wei W."/>
            <person name="Gao Y.C."/>
            <person name="Liu J.Z."/>
            <person name="Shao H.Z."/>
            <person name="Wang X."/>
            <person name="Wang C.C."/>
            <person name="Yang T.C."/>
            <person name="Huo Q.B."/>
            <person name="Li W."/>
            <person name="Chen H.Y."/>
            <person name="Chen S.E."/>
            <person name="Zhou L.G."/>
            <person name="Ni X.B."/>
            <person name="Tian J.H."/>
            <person name="Sheng Y."/>
            <person name="Liu T."/>
            <person name="Pan Y.S."/>
            <person name="Xia L.Y."/>
            <person name="Li J."/>
            <person name="Zhao F."/>
            <person name="Cao W.C."/>
        </authorList>
    </citation>
    <scope>NUCLEOTIDE SEQUENCE [LARGE SCALE GENOMIC DNA]</scope>
    <source>
        <strain evidence="1">HaeL-2018</strain>
    </source>
</reference>
<evidence type="ECO:0000313" key="1">
    <source>
        <dbReference type="EMBL" id="KAH9372299.1"/>
    </source>
</evidence>
<comment type="caution">
    <text evidence="1">The sequence shown here is derived from an EMBL/GenBank/DDBJ whole genome shotgun (WGS) entry which is preliminary data.</text>
</comment>
<keyword evidence="2" id="KW-1185">Reference proteome</keyword>
<dbReference type="VEuPathDB" id="VectorBase:HLOH_046292"/>